<dbReference type="AlphaFoldDB" id="A0AA39PYC5"/>
<gene>
    <name evidence="1" type="ORF">EDD18DRAFT_1182774</name>
</gene>
<accession>A0AA39PYC5</accession>
<dbReference type="EMBL" id="JAUEPU010000028">
    <property type="protein sequence ID" value="KAK0492805.1"/>
    <property type="molecule type" value="Genomic_DNA"/>
</dbReference>
<sequence length="339" mass="39610">MVPKIRSEGWQTIHVVDDDATFTPCYDLSPEELPKPYYDFVSLDEESTLPIYNLTDLDYDRVRPHPRICKIGEDSFLCKTRIDRRMFDRGRRIDEEYYLTRRLQDSPYVLPLHGLVRATHWNVFPDDPIAQRVVVLDGFLVPLVGSHSGLFHYGEWTVYEKEILAVALIDALYDIESRGVSPSNVDANTVRLTLDGLKIVGAGLRDVDRDSLLFYSPDWYRHVKAKILGALSAIIYHLFEEQRLSLSFMNGQIPILFRDVVKHAMGMQTVAELRQAMWEELQEIRERGVTVVDLVRKRHLRFERQVSSKSTWWFGIDDQGVSWRPDFHQNRASRRSLWR</sequence>
<evidence type="ECO:0000313" key="2">
    <source>
        <dbReference type="Proteomes" id="UP001175228"/>
    </source>
</evidence>
<reference evidence="1" key="1">
    <citation type="submission" date="2023-06" db="EMBL/GenBank/DDBJ databases">
        <authorList>
            <consortium name="Lawrence Berkeley National Laboratory"/>
            <person name="Ahrendt S."/>
            <person name="Sahu N."/>
            <person name="Indic B."/>
            <person name="Wong-Bajracharya J."/>
            <person name="Merenyi Z."/>
            <person name="Ke H.-M."/>
            <person name="Monk M."/>
            <person name="Kocsube S."/>
            <person name="Drula E."/>
            <person name="Lipzen A."/>
            <person name="Balint B."/>
            <person name="Henrissat B."/>
            <person name="Andreopoulos B."/>
            <person name="Martin F.M."/>
            <person name="Harder C.B."/>
            <person name="Rigling D."/>
            <person name="Ford K.L."/>
            <person name="Foster G.D."/>
            <person name="Pangilinan J."/>
            <person name="Papanicolaou A."/>
            <person name="Barry K."/>
            <person name="LaButti K."/>
            <person name="Viragh M."/>
            <person name="Koriabine M."/>
            <person name="Yan M."/>
            <person name="Riley R."/>
            <person name="Champramary S."/>
            <person name="Plett K.L."/>
            <person name="Tsai I.J."/>
            <person name="Slot J."/>
            <person name="Sipos G."/>
            <person name="Plett J."/>
            <person name="Nagy L.G."/>
            <person name="Grigoriev I.V."/>
        </authorList>
    </citation>
    <scope>NUCLEOTIDE SEQUENCE</scope>
    <source>
        <strain evidence="1">HWK02</strain>
    </source>
</reference>
<dbReference type="Proteomes" id="UP001175228">
    <property type="component" value="Unassembled WGS sequence"/>
</dbReference>
<comment type="caution">
    <text evidence="1">The sequence shown here is derived from an EMBL/GenBank/DDBJ whole genome shotgun (WGS) entry which is preliminary data.</text>
</comment>
<organism evidence="1 2">
    <name type="scientific">Armillaria luteobubalina</name>
    <dbReference type="NCBI Taxonomy" id="153913"/>
    <lineage>
        <taxon>Eukaryota</taxon>
        <taxon>Fungi</taxon>
        <taxon>Dikarya</taxon>
        <taxon>Basidiomycota</taxon>
        <taxon>Agaricomycotina</taxon>
        <taxon>Agaricomycetes</taxon>
        <taxon>Agaricomycetidae</taxon>
        <taxon>Agaricales</taxon>
        <taxon>Marasmiineae</taxon>
        <taxon>Physalacriaceae</taxon>
        <taxon>Armillaria</taxon>
    </lineage>
</organism>
<proteinExistence type="predicted"/>
<keyword evidence="2" id="KW-1185">Reference proteome</keyword>
<name>A0AA39PYC5_9AGAR</name>
<evidence type="ECO:0000313" key="1">
    <source>
        <dbReference type="EMBL" id="KAK0492805.1"/>
    </source>
</evidence>
<protein>
    <submittedName>
        <fullName evidence="1">Uncharacterized protein</fullName>
    </submittedName>
</protein>